<dbReference type="KEGG" id="mng:MNEG_9894"/>
<feature type="compositionally biased region" description="Basic and acidic residues" evidence="1">
    <location>
        <begin position="688"/>
        <end position="703"/>
    </location>
</feature>
<gene>
    <name evidence="3" type="ORF">MNEG_9894</name>
</gene>
<feature type="region of interest" description="Disordered" evidence="1">
    <location>
        <begin position="786"/>
        <end position="815"/>
    </location>
</feature>
<feature type="compositionally biased region" description="Low complexity" evidence="1">
    <location>
        <begin position="228"/>
        <end position="249"/>
    </location>
</feature>
<feature type="compositionally biased region" description="Pro residues" evidence="1">
    <location>
        <begin position="796"/>
        <end position="806"/>
    </location>
</feature>
<sequence>MTFLGLLGCLGRPTAAQPRASARAAADVPHDEQPAVTDVGHAVRPRDAGGAFDRQRSYEKHVAFRAHGGNPSADAFGSLVALRIPSGEEGGPIGGAGNSGSAPHSPASFTCGELANEDLVQRAALPQHPRGLPVVSKESLRAAFQRTSRAIAVVRVAEQQVDPGLDAAQPCAPNEGPANGAGGGPAQWSVAARQVRRTSSSATAAAAAAAAAAAGGGSPLRGRRRSSGHGPTRHSSGGLGVGALSAPGSTVGGTGAGPSGGVCAGAGASFISWVPEHHIAPAGQLPPPPATASTAASSRRGSRSDDGNTFAVRAASSHALLRHRSLQNVWDALDKEEAEAEAEATAAALATAGSDDGPAGGGLAAVRLPSLQQHPPAAASVPASAPLSPLLPRAPPGPQPVGGGTPPRSPCAVSTAAAAAAAAGAGAGDGGLGRRCSGGSRIMDAPEGEQLARLEPVFLNGPLQDMLNIETLEDYTSIMERQLLRNPTLVLLLENSVRRLLAGRATSVRQFLPYFTSTSARSASAQCTFVSLQITTCGFLDEEDGAISPALFLWYNAPSSQLELTAQLKRDHMALAHIPSMVTVVAQDGRVLHQNGGSVAYMGFLMGAVGRGASCGGAAAPPAATIADGAGAGEARHTLRRLFAREPGALEELMAVTGEGRTWTGVVRMAPQLDLTEDDPGPAAQQRDQLDPARHEPRSRDGPRPQGAAREWDVAEEEQQLRCGAGTPGGGGALAFLPPSGLQPIMSGASDGVSGVFAFGADSEGGLASRPSQGSLASGRCSPFQLLSGAFDSEPDSPPRGAPPSSPGGAVAAPPGGGAWGLRAAGAAAAQLGKAFARADAGGGAAAAAAAGRGSLSPGRGAAAVQSGVGGGSGRPFSFTCPGDTDDDARGGSAAQLKPIFDAGARISFSSSSRQRAKSVGGAAAAALLRGSRAMRMMTSSSSVAAAGPAAGAPPSPAAAGAAAWGGGLGMAVASDEGRAPLPRHAAAGAGGAGRRFSAQPTVLNPAGIDGPAAAPGFSVRRPSAGAAATLPAALGAPAQLPPPLGTGAPWPPPPGAPRAAAAAAQHVGGAGGARRPSGPLTLSRLLSMRRGSLLYHIDAPLGPVASLLRDPECWHEVQASRFQDPVTGEEVIMLIQTDVTGRVVAERALRQVLDAEHKLLEDIFPRQTYTCV</sequence>
<evidence type="ECO:0000256" key="1">
    <source>
        <dbReference type="SAM" id="MobiDB-lite"/>
    </source>
</evidence>
<dbReference type="AlphaFoldDB" id="A0A0D2JEX3"/>
<keyword evidence="4" id="KW-1185">Reference proteome</keyword>
<keyword evidence="2" id="KW-0732">Signal</keyword>
<feature type="region of interest" description="Disordered" evidence="1">
    <location>
        <begin position="165"/>
        <end position="197"/>
    </location>
</feature>
<proteinExistence type="predicted"/>
<feature type="compositionally biased region" description="Low complexity" evidence="1">
    <location>
        <begin position="375"/>
        <end position="391"/>
    </location>
</feature>
<dbReference type="RefSeq" id="XP_013897087.1">
    <property type="nucleotide sequence ID" value="XM_014041633.1"/>
</dbReference>
<feature type="compositionally biased region" description="Low complexity" evidence="1">
    <location>
        <begin position="1058"/>
        <end position="1079"/>
    </location>
</feature>
<accession>A0A0D2JEX3</accession>
<dbReference type="OrthoDB" id="532905at2759"/>
<feature type="compositionally biased region" description="Low complexity" evidence="1">
    <location>
        <begin position="851"/>
        <end position="867"/>
    </location>
</feature>
<reference evidence="3 4" key="1">
    <citation type="journal article" date="2013" name="BMC Genomics">
        <title>Reconstruction of the lipid metabolism for the microalga Monoraphidium neglectum from its genome sequence reveals characteristics suitable for biofuel production.</title>
        <authorList>
            <person name="Bogen C."/>
            <person name="Al-Dilaimi A."/>
            <person name="Albersmeier A."/>
            <person name="Wichmann J."/>
            <person name="Grundmann M."/>
            <person name="Rupp O."/>
            <person name="Lauersen K.J."/>
            <person name="Blifernez-Klassen O."/>
            <person name="Kalinowski J."/>
            <person name="Goesmann A."/>
            <person name="Mussgnug J.H."/>
            <person name="Kruse O."/>
        </authorList>
    </citation>
    <scope>NUCLEOTIDE SEQUENCE [LARGE SCALE GENOMIC DNA]</scope>
    <source>
        <strain evidence="3 4">SAG 48.87</strain>
    </source>
</reference>
<feature type="chain" id="PRO_5002256014" description="Guanylate cyclase domain-containing protein" evidence="2">
    <location>
        <begin position="17"/>
        <end position="1173"/>
    </location>
</feature>
<feature type="region of interest" description="Disordered" evidence="1">
    <location>
        <begin position="374"/>
        <end position="411"/>
    </location>
</feature>
<evidence type="ECO:0000313" key="3">
    <source>
        <dbReference type="EMBL" id="KIY98067.1"/>
    </source>
</evidence>
<organism evidence="3 4">
    <name type="scientific">Monoraphidium neglectum</name>
    <dbReference type="NCBI Taxonomy" id="145388"/>
    <lineage>
        <taxon>Eukaryota</taxon>
        <taxon>Viridiplantae</taxon>
        <taxon>Chlorophyta</taxon>
        <taxon>core chlorophytes</taxon>
        <taxon>Chlorophyceae</taxon>
        <taxon>CS clade</taxon>
        <taxon>Sphaeropleales</taxon>
        <taxon>Selenastraceae</taxon>
        <taxon>Monoraphidium</taxon>
    </lineage>
</organism>
<dbReference type="GeneID" id="25742769"/>
<feature type="region of interest" description="Disordered" evidence="1">
    <location>
        <begin position="851"/>
        <end position="893"/>
    </location>
</feature>
<feature type="compositionally biased region" description="Pro residues" evidence="1">
    <location>
        <begin position="1040"/>
        <end position="1057"/>
    </location>
</feature>
<feature type="region of interest" description="Disordered" evidence="1">
    <location>
        <begin position="279"/>
        <end position="308"/>
    </location>
</feature>
<feature type="region of interest" description="Disordered" evidence="1">
    <location>
        <begin position="983"/>
        <end position="1005"/>
    </location>
</feature>
<dbReference type="STRING" id="145388.A0A0D2JEX3"/>
<name>A0A0D2JEX3_9CHLO</name>
<evidence type="ECO:0000256" key="2">
    <source>
        <dbReference type="SAM" id="SignalP"/>
    </source>
</evidence>
<evidence type="ECO:0008006" key="5">
    <source>
        <dbReference type="Google" id="ProtNLM"/>
    </source>
</evidence>
<feature type="region of interest" description="Disordered" evidence="1">
    <location>
        <begin position="945"/>
        <end position="964"/>
    </location>
</feature>
<feature type="region of interest" description="Disordered" evidence="1">
    <location>
        <begin position="1038"/>
        <end position="1079"/>
    </location>
</feature>
<evidence type="ECO:0000313" key="4">
    <source>
        <dbReference type="Proteomes" id="UP000054498"/>
    </source>
</evidence>
<feature type="region of interest" description="Disordered" evidence="1">
    <location>
        <begin position="211"/>
        <end position="252"/>
    </location>
</feature>
<dbReference type="Proteomes" id="UP000054498">
    <property type="component" value="Unassembled WGS sequence"/>
</dbReference>
<feature type="region of interest" description="Disordered" evidence="1">
    <location>
        <begin position="674"/>
        <end position="727"/>
    </location>
</feature>
<dbReference type="EMBL" id="KK102323">
    <property type="protein sequence ID" value="KIY98067.1"/>
    <property type="molecule type" value="Genomic_DNA"/>
</dbReference>
<feature type="signal peptide" evidence="2">
    <location>
        <begin position="1"/>
        <end position="16"/>
    </location>
</feature>
<protein>
    <recommendedName>
        <fullName evidence="5">Guanylate cyclase domain-containing protein</fullName>
    </recommendedName>
</protein>